<keyword evidence="6" id="KW-1185">Reference proteome</keyword>
<sequence>MALTPVIIGVADVKNKSDVHKEPATLMFEAISHAIHDTGLASPAPVISQIDSIDVVRTWTWPYADLPGLLGKWLGLDERPAWTRYTEHGGNEPARLVDEAAGRISRGETRFAIVTGGEALASCEFALLSISSCPVTAFSKAGQAEPPGWTKPDSSVDAVFSPSTIDLGQDNIGGIHSIGTPIQIYPLYENAFRAHRGQTPTENNDESATLYADFAQVAATNQYSWNHEKPPETKESIGVVSRKNRMICSPYPLLMNAFNTVNLAAAVVLTSADNARELGVSEDKWIYPLGGAGRKERSQFWERPNFYHSDAISIALDECISLSGVTLADIDVLDLYSCFPIVPKLACHHLGLPILNSPKPLTVLGGLTSFGGAGNNYSMHAITEISRQLRAQKAKTGLVLANGGVLSYQHALCLSSEPQRGEASYPDSRWSSGAVVGSPAAVEPFAQGQAVVETFTVQFDREGNPDMAFVVGRLKENGHRFVANHGDQRTLQELASPTEEQVGKVGYVEIRRDRSGDPESNAFFLRPKPRI</sequence>
<dbReference type="Proteomes" id="UP000094444">
    <property type="component" value="Unassembled WGS sequence"/>
</dbReference>
<evidence type="ECO:0000313" key="6">
    <source>
        <dbReference type="Proteomes" id="UP000094444"/>
    </source>
</evidence>
<evidence type="ECO:0000313" key="5">
    <source>
        <dbReference type="EMBL" id="POS80234.1"/>
    </source>
</evidence>
<dbReference type="STRING" id="158607.A0A2P5ICH9"/>
<evidence type="ECO:0000256" key="3">
    <source>
        <dbReference type="ARBA" id="ARBA00023315"/>
    </source>
</evidence>
<feature type="domain" description="Thiolase-like protein type 1 additional C-terminal" evidence="4">
    <location>
        <begin position="441"/>
        <end position="509"/>
    </location>
</feature>
<proteinExistence type="inferred from homology"/>
<comment type="caution">
    <text evidence="5">The sequence shown here is derived from an EMBL/GenBank/DDBJ whole genome shotgun (WGS) entry which is preliminary data.</text>
</comment>
<dbReference type="OrthoDB" id="435240at2759"/>
<dbReference type="PANTHER" id="PTHR18919">
    <property type="entry name" value="ACETYL-COA C-ACYLTRANSFERASE"/>
    <property type="match status" value="1"/>
</dbReference>
<dbReference type="Pfam" id="PF18313">
    <property type="entry name" value="TLP1_add_C"/>
    <property type="match status" value="1"/>
</dbReference>
<gene>
    <name evidence="5" type="ORF">DHEL01_v201359</name>
</gene>
<dbReference type="SUPFAM" id="SSF53901">
    <property type="entry name" value="Thiolase-like"/>
    <property type="match status" value="2"/>
</dbReference>
<dbReference type="Gene3D" id="2.40.50.840">
    <property type="match status" value="1"/>
</dbReference>
<accession>A0A2P5ICH9</accession>
<organism evidence="5 6">
    <name type="scientific">Diaporthe helianthi</name>
    <dbReference type="NCBI Taxonomy" id="158607"/>
    <lineage>
        <taxon>Eukaryota</taxon>
        <taxon>Fungi</taxon>
        <taxon>Dikarya</taxon>
        <taxon>Ascomycota</taxon>
        <taxon>Pezizomycotina</taxon>
        <taxon>Sordariomycetes</taxon>
        <taxon>Sordariomycetidae</taxon>
        <taxon>Diaporthales</taxon>
        <taxon>Diaporthaceae</taxon>
        <taxon>Diaporthe</taxon>
    </lineage>
</organism>
<dbReference type="InParanoid" id="A0A2P5ICH9"/>
<dbReference type="PANTHER" id="PTHR18919:SF139">
    <property type="entry name" value="THIOLASE-LIKE PROTEIN TYPE 1 ADDITIONAL C-TERMINAL DOMAIN-CONTAINING PROTEIN"/>
    <property type="match status" value="1"/>
</dbReference>
<evidence type="ECO:0000259" key="4">
    <source>
        <dbReference type="Pfam" id="PF18313"/>
    </source>
</evidence>
<comment type="similarity">
    <text evidence="1">Belongs to the thiolase-like superfamily. Thiolase family.</text>
</comment>
<name>A0A2P5ICH9_DIAHE</name>
<dbReference type="InterPro" id="IPR016039">
    <property type="entry name" value="Thiolase-like"/>
</dbReference>
<reference evidence="5" key="1">
    <citation type="submission" date="2017-09" db="EMBL/GenBank/DDBJ databases">
        <title>Polyketide synthases of a Diaporthe helianthi virulent isolate.</title>
        <authorList>
            <person name="Baroncelli R."/>
        </authorList>
    </citation>
    <scope>NUCLEOTIDE SEQUENCE [LARGE SCALE GENOMIC DNA]</scope>
    <source>
        <strain evidence="5">7/96</strain>
    </source>
</reference>
<keyword evidence="2" id="KW-0808">Transferase</keyword>
<dbReference type="GO" id="GO:0016746">
    <property type="term" value="F:acyltransferase activity"/>
    <property type="evidence" value="ECO:0007669"/>
    <property type="project" value="UniProtKB-KW"/>
</dbReference>
<protein>
    <recommendedName>
        <fullName evidence="4">Thiolase-like protein type 1 additional C-terminal domain-containing protein</fullName>
    </recommendedName>
</protein>
<dbReference type="Gene3D" id="3.40.47.10">
    <property type="match status" value="1"/>
</dbReference>
<dbReference type="CDD" id="cd00829">
    <property type="entry name" value="SCP-x_thiolase"/>
    <property type="match status" value="1"/>
</dbReference>
<evidence type="ECO:0000256" key="1">
    <source>
        <dbReference type="ARBA" id="ARBA00010982"/>
    </source>
</evidence>
<keyword evidence="3" id="KW-0012">Acyltransferase</keyword>
<evidence type="ECO:0000256" key="2">
    <source>
        <dbReference type="ARBA" id="ARBA00022679"/>
    </source>
</evidence>
<dbReference type="AlphaFoldDB" id="A0A2P5ICH9"/>
<dbReference type="InterPro" id="IPR040771">
    <property type="entry name" value="TLP1_add_C"/>
</dbReference>
<dbReference type="EMBL" id="MAVT02000062">
    <property type="protein sequence ID" value="POS80234.1"/>
    <property type="molecule type" value="Genomic_DNA"/>
</dbReference>